<dbReference type="InterPro" id="IPR058031">
    <property type="entry name" value="AAA_lid_NorR"/>
</dbReference>
<dbReference type="SMART" id="SM00382">
    <property type="entry name" value="AAA"/>
    <property type="match status" value="1"/>
</dbReference>
<evidence type="ECO:0000256" key="1">
    <source>
        <dbReference type="ARBA" id="ARBA00022741"/>
    </source>
</evidence>
<sequence>MSDAEQILLVEDDADLAGLLSDELTEAGYAVTTLLRGEEAEPAVAQGQADLVLCDLRLPGMSGMELLKRVTALPDPPAFLLITAFGTIPQAVEALKLGADDFLTKPLDLEHLRLRVARTLEHLRLRREIEGLRHREPPLDFHGFIGQSPAMRELYEQIRLMAKAGGAVLIEGESGSGKELAAQAVHAESPRAEGPFVAVNCASIPAELMESELFGHRAGAFTGAANSRRGLFTEADGGTLFLDEIGEMPTTLQANLLRALQEGRFRPVGEDRERTVDVRVVAATNRDLEEAVAMGTFREDLYYRLETFRLRVPPLRERGEDLELLTSRFMAQLASQLQRGTVQLSEDALACLRGYSFPGNVRELRNALERAVTLARGNELRCADLPERMQRSAPAPAQAPVPAGAGEGAALLGDGLPTLEELQQRYVDYVLQQVGGNKRQAARILGISRRTLYRRTGG</sequence>
<dbReference type="PROSITE" id="PS00688">
    <property type="entry name" value="SIGMA54_INTERACT_3"/>
    <property type="match status" value="1"/>
</dbReference>
<dbReference type="InterPro" id="IPR025944">
    <property type="entry name" value="Sigma_54_int_dom_CS"/>
</dbReference>
<name>A0ABS1E284_9GAMM</name>
<keyword evidence="3" id="KW-0805">Transcription regulation</keyword>
<evidence type="ECO:0000256" key="5">
    <source>
        <dbReference type="ARBA" id="ARBA00023163"/>
    </source>
</evidence>
<protein>
    <submittedName>
        <fullName evidence="9">Sigma-54-dependent Fis family transcriptional regulator</fullName>
    </submittedName>
</protein>
<dbReference type="SUPFAM" id="SSF52540">
    <property type="entry name" value="P-loop containing nucleoside triphosphate hydrolases"/>
    <property type="match status" value="1"/>
</dbReference>
<dbReference type="InterPro" id="IPR027417">
    <property type="entry name" value="P-loop_NTPase"/>
</dbReference>
<dbReference type="PANTHER" id="PTHR32071:SF117">
    <property type="entry name" value="PTS-DEPENDENT DIHYDROXYACETONE KINASE OPERON REGULATORY PROTEIN-RELATED"/>
    <property type="match status" value="1"/>
</dbReference>
<dbReference type="PANTHER" id="PTHR32071">
    <property type="entry name" value="TRANSCRIPTIONAL REGULATORY PROTEIN"/>
    <property type="match status" value="1"/>
</dbReference>
<feature type="modified residue" description="4-aspartylphosphate" evidence="6">
    <location>
        <position position="55"/>
    </location>
</feature>
<dbReference type="Pfam" id="PF00158">
    <property type="entry name" value="Sigma54_activat"/>
    <property type="match status" value="1"/>
</dbReference>
<dbReference type="InterPro" id="IPR025943">
    <property type="entry name" value="Sigma_54_int_dom_ATP-bd_2"/>
</dbReference>
<dbReference type="InterPro" id="IPR011006">
    <property type="entry name" value="CheY-like_superfamily"/>
</dbReference>
<feature type="domain" description="Sigma-54 factor interaction" evidence="7">
    <location>
        <begin position="144"/>
        <end position="373"/>
    </location>
</feature>
<dbReference type="InterPro" id="IPR002197">
    <property type="entry name" value="HTH_Fis"/>
</dbReference>
<dbReference type="PROSITE" id="PS00676">
    <property type="entry name" value="SIGMA54_INTERACT_2"/>
    <property type="match status" value="1"/>
</dbReference>
<keyword evidence="2" id="KW-0067">ATP-binding</keyword>
<evidence type="ECO:0000313" key="9">
    <source>
        <dbReference type="EMBL" id="MBK1725886.1"/>
    </source>
</evidence>
<dbReference type="Pfam" id="PF02954">
    <property type="entry name" value="HTH_8"/>
    <property type="match status" value="1"/>
</dbReference>
<dbReference type="SUPFAM" id="SSF52172">
    <property type="entry name" value="CheY-like"/>
    <property type="match status" value="1"/>
</dbReference>
<dbReference type="InterPro" id="IPR002078">
    <property type="entry name" value="Sigma_54_int"/>
</dbReference>
<keyword evidence="5" id="KW-0804">Transcription</keyword>
<evidence type="ECO:0000313" key="10">
    <source>
        <dbReference type="Proteomes" id="UP000738126"/>
    </source>
</evidence>
<dbReference type="PRINTS" id="PR01590">
    <property type="entry name" value="HTHFIS"/>
</dbReference>
<dbReference type="PROSITE" id="PS50110">
    <property type="entry name" value="RESPONSE_REGULATORY"/>
    <property type="match status" value="1"/>
</dbReference>
<gene>
    <name evidence="9" type="ORF">CKO13_02395</name>
</gene>
<dbReference type="PROSITE" id="PS50045">
    <property type="entry name" value="SIGMA54_INTERACT_4"/>
    <property type="match status" value="1"/>
</dbReference>
<dbReference type="Gene3D" id="1.10.8.60">
    <property type="match status" value="1"/>
</dbReference>
<reference evidence="9 10" key="1">
    <citation type="journal article" date="2020" name="Microorganisms">
        <title>Osmotic Adaptation and Compatible Solute Biosynthesis of Phototrophic Bacteria as Revealed from Genome Analyses.</title>
        <authorList>
            <person name="Imhoff J.F."/>
            <person name="Rahn T."/>
            <person name="Kunzel S."/>
            <person name="Keller A."/>
            <person name="Neulinger S.C."/>
        </authorList>
    </citation>
    <scope>NUCLEOTIDE SEQUENCE [LARGE SCALE GENOMIC DNA]</scope>
    <source>
        <strain evidence="9 10">DSM 15116</strain>
    </source>
</reference>
<dbReference type="Pfam" id="PF00072">
    <property type="entry name" value="Response_reg"/>
    <property type="match status" value="1"/>
</dbReference>
<dbReference type="Gene3D" id="3.40.50.2300">
    <property type="match status" value="1"/>
</dbReference>
<dbReference type="Pfam" id="PF25601">
    <property type="entry name" value="AAA_lid_14"/>
    <property type="match status" value="1"/>
</dbReference>
<dbReference type="Gene3D" id="3.40.50.300">
    <property type="entry name" value="P-loop containing nucleotide triphosphate hydrolases"/>
    <property type="match status" value="1"/>
</dbReference>
<keyword evidence="10" id="KW-1185">Reference proteome</keyword>
<evidence type="ECO:0000256" key="2">
    <source>
        <dbReference type="ARBA" id="ARBA00022840"/>
    </source>
</evidence>
<accession>A0ABS1E284</accession>
<dbReference type="InterPro" id="IPR001789">
    <property type="entry name" value="Sig_transdc_resp-reg_receiver"/>
</dbReference>
<dbReference type="Proteomes" id="UP000738126">
    <property type="component" value="Unassembled WGS sequence"/>
</dbReference>
<organism evidence="9 10">
    <name type="scientific">Halorhodospira neutriphila</name>
    <dbReference type="NCBI Taxonomy" id="168379"/>
    <lineage>
        <taxon>Bacteria</taxon>
        <taxon>Pseudomonadati</taxon>
        <taxon>Pseudomonadota</taxon>
        <taxon>Gammaproteobacteria</taxon>
        <taxon>Chromatiales</taxon>
        <taxon>Ectothiorhodospiraceae</taxon>
        <taxon>Halorhodospira</taxon>
    </lineage>
</organism>
<evidence type="ECO:0000256" key="3">
    <source>
        <dbReference type="ARBA" id="ARBA00023015"/>
    </source>
</evidence>
<evidence type="ECO:0000256" key="4">
    <source>
        <dbReference type="ARBA" id="ARBA00023125"/>
    </source>
</evidence>
<feature type="domain" description="Response regulatory" evidence="8">
    <location>
        <begin position="6"/>
        <end position="120"/>
    </location>
</feature>
<dbReference type="Gene3D" id="1.10.10.60">
    <property type="entry name" value="Homeodomain-like"/>
    <property type="match status" value="1"/>
</dbReference>
<dbReference type="SUPFAM" id="SSF46689">
    <property type="entry name" value="Homeodomain-like"/>
    <property type="match status" value="1"/>
</dbReference>
<keyword evidence="4" id="KW-0238">DNA-binding</keyword>
<evidence type="ECO:0000256" key="6">
    <source>
        <dbReference type="PROSITE-ProRule" id="PRU00169"/>
    </source>
</evidence>
<dbReference type="CDD" id="cd00009">
    <property type="entry name" value="AAA"/>
    <property type="match status" value="1"/>
</dbReference>
<proteinExistence type="predicted"/>
<dbReference type="InterPro" id="IPR009057">
    <property type="entry name" value="Homeodomain-like_sf"/>
</dbReference>
<evidence type="ECO:0000259" key="7">
    <source>
        <dbReference type="PROSITE" id="PS50045"/>
    </source>
</evidence>
<dbReference type="EMBL" id="NRSH01000014">
    <property type="protein sequence ID" value="MBK1725886.1"/>
    <property type="molecule type" value="Genomic_DNA"/>
</dbReference>
<keyword evidence="1" id="KW-0547">Nucleotide-binding</keyword>
<evidence type="ECO:0000259" key="8">
    <source>
        <dbReference type="PROSITE" id="PS50110"/>
    </source>
</evidence>
<dbReference type="InterPro" id="IPR003593">
    <property type="entry name" value="AAA+_ATPase"/>
</dbReference>
<keyword evidence="6" id="KW-0597">Phosphoprotein</keyword>
<dbReference type="SMART" id="SM00448">
    <property type="entry name" value="REC"/>
    <property type="match status" value="1"/>
</dbReference>
<comment type="caution">
    <text evidence="9">The sequence shown here is derived from an EMBL/GenBank/DDBJ whole genome shotgun (WGS) entry which is preliminary data.</text>
</comment>
<dbReference type="RefSeq" id="WP_200256471.1">
    <property type="nucleotide sequence ID" value="NZ_NRSH01000014.1"/>
</dbReference>